<evidence type="ECO:0000313" key="1">
    <source>
        <dbReference type="EMBL" id="KAI7999882.1"/>
    </source>
</evidence>
<accession>A0ACC0GFE1</accession>
<sequence>MHCRKSSLSVLIAQPKALSLRSNHTLEALFSVHFASLMRHHQPPLAFPPPPPPASADSTPQLPHSNPTKISLISSSICFSQTLLLHD</sequence>
<reference evidence="1 2" key="1">
    <citation type="journal article" date="2022" name="Plant J.">
        <title>Chromosome-level genome of Camellia lanceoleosa provides a valuable resource for understanding genome evolution and self-incompatibility.</title>
        <authorList>
            <person name="Gong W."/>
            <person name="Xiao S."/>
            <person name="Wang L."/>
            <person name="Liao Z."/>
            <person name="Chang Y."/>
            <person name="Mo W."/>
            <person name="Hu G."/>
            <person name="Li W."/>
            <person name="Zhao G."/>
            <person name="Zhu H."/>
            <person name="Hu X."/>
            <person name="Ji K."/>
            <person name="Xiang X."/>
            <person name="Song Q."/>
            <person name="Yuan D."/>
            <person name="Jin S."/>
            <person name="Zhang L."/>
        </authorList>
    </citation>
    <scope>NUCLEOTIDE SEQUENCE [LARGE SCALE GENOMIC DNA]</scope>
    <source>
        <strain evidence="1">SQ_2022a</strain>
    </source>
</reference>
<gene>
    <name evidence="1" type="ORF">LOK49_LG09G01754</name>
</gene>
<organism evidence="1 2">
    <name type="scientific">Camellia lanceoleosa</name>
    <dbReference type="NCBI Taxonomy" id="1840588"/>
    <lineage>
        <taxon>Eukaryota</taxon>
        <taxon>Viridiplantae</taxon>
        <taxon>Streptophyta</taxon>
        <taxon>Embryophyta</taxon>
        <taxon>Tracheophyta</taxon>
        <taxon>Spermatophyta</taxon>
        <taxon>Magnoliopsida</taxon>
        <taxon>eudicotyledons</taxon>
        <taxon>Gunneridae</taxon>
        <taxon>Pentapetalae</taxon>
        <taxon>asterids</taxon>
        <taxon>Ericales</taxon>
        <taxon>Theaceae</taxon>
        <taxon>Camellia</taxon>
    </lineage>
</organism>
<dbReference type="EMBL" id="CM045765">
    <property type="protein sequence ID" value="KAI7999882.1"/>
    <property type="molecule type" value="Genomic_DNA"/>
</dbReference>
<proteinExistence type="predicted"/>
<comment type="caution">
    <text evidence="1">The sequence shown here is derived from an EMBL/GenBank/DDBJ whole genome shotgun (WGS) entry which is preliminary data.</text>
</comment>
<evidence type="ECO:0000313" key="2">
    <source>
        <dbReference type="Proteomes" id="UP001060215"/>
    </source>
</evidence>
<name>A0ACC0GFE1_9ERIC</name>
<keyword evidence="2" id="KW-1185">Reference proteome</keyword>
<protein>
    <submittedName>
        <fullName evidence="1">Uncharacterized protein</fullName>
    </submittedName>
</protein>
<dbReference type="Proteomes" id="UP001060215">
    <property type="component" value="Chromosome 8"/>
</dbReference>